<name>A0A2T4JN74_9RHOB</name>
<feature type="signal peptide" evidence="1">
    <location>
        <begin position="1"/>
        <end position="19"/>
    </location>
</feature>
<dbReference type="Proteomes" id="UP000241899">
    <property type="component" value="Unassembled WGS sequence"/>
</dbReference>
<dbReference type="PANTHER" id="PTHR19328">
    <property type="entry name" value="HEDGEHOG-INTERACTING PROTEIN"/>
    <property type="match status" value="1"/>
</dbReference>
<dbReference type="InterPro" id="IPR011041">
    <property type="entry name" value="Quinoprot_gluc/sorb_DH_b-prop"/>
</dbReference>
<keyword evidence="1" id="KW-0732">Signal</keyword>
<evidence type="ECO:0000313" key="4">
    <source>
        <dbReference type="Proteomes" id="UP000241899"/>
    </source>
</evidence>
<feature type="domain" description="Glucose/Sorbosone dehydrogenase" evidence="2">
    <location>
        <begin position="42"/>
        <end position="368"/>
    </location>
</feature>
<dbReference type="AlphaFoldDB" id="A0A2T4JN74"/>
<feature type="chain" id="PRO_5015647905" evidence="1">
    <location>
        <begin position="20"/>
        <end position="374"/>
    </location>
</feature>
<evidence type="ECO:0000259" key="2">
    <source>
        <dbReference type="Pfam" id="PF07995"/>
    </source>
</evidence>
<keyword evidence="4" id="KW-1185">Reference proteome</keyword>
<dbReference type="InterPro" id="IPR012938">
    <property type="entry name" value="Glc/Sorbosone_DH"/>
</dbReference>
<gene>
    <name evidence="3" type="ORF">C5F46_00820</name>
</gene>
<dbReference type="PANTHER" id="PTHR19328:SF75">
    <property type="entry name" value="ALDOSE SUGAR DEHYDROGENASE YLII"/>
    <property type="match status" value="1"/>
</dbReference>
<dbReference type="InterPro" id="IPR011042">
    <property type="entry name" value="6-blade_b-propeller_TolB-like"/>
</dbReference>
<dbReference type="Gene3D" id="2.120.10.30">
    <property type="entry name" value="TolB, C-terminal domain"/>
    <property type="match status" value="1"/>
</dbReference>
<evidence type="ECO:0000256" key="1">
    <source>
        <dbReference type="SAM" id="SignalP"/>
    </source>
</evidence>
<protein>
    <submittedName>
        <fullName evidence="3">Dehydrogenase</fullName>
    </submittedName>
</protein>
<organism evidence="3 4">
    <name type="scientific">Phaeovulum veldkampii DSM 11550</name>
    <dbReference type="NCBI Taxonomy" id="1185920"/>
    <lineage>
        <taxon>Bacteria</taxon>
        <taxon>Pseudomonadati</taxon>
        <taxon>Pseudomonadota</taxon>
        <taxon>Alphaproteobacteria</taxon>
        <taxon>Rhodobacterales</taxon>
        <taxon>Paracoccaceae</taxon>
        <taxon>Phaeovulum</taxon>
    </lineage>
</organism>
<dbReference type="PROSITE" id="PS51257">
    <property type="entry name" value="PROKAR_LIPOPROTEIN"/>
    <property type="match status" value="1"/>
</dbReference>
<dbReference type="EMBL" id="PZKF01000001">
    <property type="protein sequence ID" value="PTE19360.1"/>
    <property type="molecule type" value="Genomic_DNA"/>
</dbReference>
<dbReference type="SUPFAM" id="SSF50952">
    <property type="entry name" value="Soluble quinoprotein glucose dehydrogenase"/>
    <property type="match status" value="1"/>
</dbReference>
<reference evidence="3 4" key="1">
    <citation type="submission" date="2018-03" db="EMBL/GenBank/DDBJ databases">
        <title>Rhodobacter veldkampii.</title>
        <authorList>
            <person name="Meyer T.E."/>
            <person name="Miller S."/>
            <person name="Lodha T."/>
            <person name="Gandham S."/>
            <person name="Chintalapati S."/>
            <person name="Chintalapati V.R."/>
        </authorList>
    </citation>
    <scope>NUCLEOTIDE SEQUENCE [LARGE SCALE GENOMIC DNA]</scope>
    <source>
        <strain evidence="3 4">DSM 11550</strain>
    </source>
</reference>
<dbReference type="Pfam" id="PF07995">
    <property type="entry name" value="GSDH"/>
    <property type="match status" value="1"/>
</dbReference>
<comment type="caution">
    <text evidence="3">The sequence shown here is derived from an EMBL/GenBank/DDBJ whole genome shotgun (WGS) entry which is preliminary data.</text>
</comment>
<dbReference type="OrthoDB" id="9770043at2"/>
<sequence length="374" mass="39644">MWRVAVLALVLACGCPALAQTNAGPSADSPDRPFAATPVASFDTPWAIAFLPDGRLLVTERGGRLFLVTPEGDKREVSPLPEVDADGQLGLLDVAVSPRFATDGLIYLTYAEPGRTGAGLVLARARLVETGGAPRLENAQPIWRQGPQGRRGHPGGIIAFSPDGAHLFLSVGERMRGDGAQNPDAPLGKVLRLLPDGTVPPDNPQAAAGGVRAQTWTTGHRNPYGLAFAPDGRLWLHEMGPRGGDEVNLIAPGQNYGWPEVSNGDTYAGLSIPDHDTRPEFTPPVLYWTPVIAPAGLAFYDGPLFPGWWGSALIGGLRAEALVRVEITPDGAREVDRWPMGARIRDVAVAADGAVWLIEDDARGRLIRLTPAGG</sequence>
<evidence type="ECO:0000313" key="3">
    <source>
        <dbReference type="EMBL" id="PTE19360.1"/>
    </source>
</evidence>
<proteinExistence type="predicted"/>
<accession>A0A2T4JN74</accession>